<protein>
    <recommendedName>
        <fullName evidence="5">Endonuclease/exonuclease/phosphatase domain-containing protein</fullName>
    </recommendedName>
</protein>
<dbReference type="InterPro" id="IPR036691">
    <property type="entry name" value="Endo/exonu/phosph_ase_sf"/>
</dbReference>
<evidence type="ECO:0000256" key="1">
    <source>
        <dbReference type="SAM" id="MobiDB-lite"/>
    </source>
</evidence>
<dbReference type="PANTHER" id="PTHR11371:SF31">
    <property type="entry name" value="EXTRACELLULAR NUCLEASE"/>
    <property type="match status" value="1"/>
</dbReference>
<reference evidence="3 4" key="1">
    <citation type="submission" date="2014-02" db="EMBL/GenBank/DDBJ databases">
        <title>Genome sequence of Ureaplasma diversum strain 246.</title>
        <authorList>
            <person name="Sirand-Pugnet P."/>
            <person name="Breton M."/>
            <person name="Dordet-Frisoni E."/>
            <person name="Baranowski E."/>
            <person name="Barre A."/>
            <person name="Couture C."/>
            <person name="Dupuy V."/>
            <person name="Gaurivaud P."/>
            <person name="Jacob D."/>
            <person name="Lemaitre C."/>
            <person name="Manso-Silvan L."/>
            <person name="Nikolski M."/>
            <person name="Nouvel L.-X."/>
            <person name="Poumarat F."/>
            <person name="Tardy F."/>
            <person name="Thebault P."/>
            <person name="Theil S."/>
            <person name="Citti C."/>
            <person name="Thiaucourt F."/>
            <person name="Blanchard A."/>
        </authorList>
    </citation>
    <scope>NUCLEOTIDE SEQUENCE [LARGE SCALE GENOMIC DNA]</scope>
    <source>
        <strain evidence="3 4">NCTC 246</strain>
    </source>
</reference>
<keyword evidence="2" id="KW-0732">Signal</keyword>
<dbReference type="eggNOG" id="COG0737">
    <property type="taxonomic scope" value="Bacteria"/>
</dbReference>
<sequence length="594" mass="68111">MKLSKKKMSLLFGTILVTSLGVAAAVACTPKNNESNKSQTQLEQQQQQQQQNRQALEQATIVSFLYNYHYDDLFFNLDLTVNTKNLNGKYIEVYLKSEERADDFVVSVSSKAKVVDNKAVVRFNKLNKLNEYTIYQILVFDSKDSINAYKIEDLKHLDTKINKSKSNIENKDNLGTKDQLSNDLNKNNTNPLTLNNSSSNKDKLKSEIPWSSLRVGHWNVLHQDGKDEDKNEALAKVILHHKYDVIGLTEIMPITKDAKQEEKDLAVKKIVDLMNQLSKTNDYSYLISENLAGSENDKLATPEHTSTERIGLIYNKTKAMPVAFANGKIGHVYSNPLVDGKWTKDKVDYSRPPFSVKLQTVGEIKNDFTLIFAHFDSPGKYPKREGQEYEKKEQNYSKEKLKTMGVEKVLKYTTGRQKGKFVQNEQGSRELDDAENITKVIEEVRKIDDNKDDDYFFLGDTNIRLGNEQFAFKSLREAGFTNLLKDDWDYRTTLGINVNKTSNPYDKIFKNSNLEAKNANLFVLWNVFKDKILDDEWYKKVSTSNPKAKQWLENPTSFGKPIKITDSKEEVVRPVISDHSPTWFDLVLNPLDTK</sequence>
<evidence type="ECO:0000313" key="4">
    <source>
        <dbReference type="Proteomes" id="UP000028537"/>
    </source>
</evidence>
<gene>
    <name evidence="3" type="ORF">UDIV_5780</name>
</gene>
<dbReference type="RefSeq" id="WP_051749513.1">
    <property type="nucleotide sequence ID" value="NZ_JFDP01000070.1"/>
</dbReference>
<feature type="region of interest" description="Disordered" evidence="1">
    <location>
        <begin position="167"/>
        <end position="203"/>
    </location>
</feature>
<dbReference type="CDD" id="cd10283">
    <property type="entry name" value="MnuA_DNase1-like"/>
    <property type="match status" value="1"/>
</dbReference>
<evidence type="ECO:0000256" key="2">
    <source>
        <dbReference type="SAM" id="SignalP"/>
    </source>
</evidence>
<dbReference type="AlphaFoldDB" id="A0A084EX77"/>
<dbReference type="OrthoDB" id="403989at2"/>
<evidence type="ECO:0008006" key="5">
    <source>
        <dbReference type="Google" id="ProtNLM"/>
    </source>
</evidence>
<feature type="compositionally biased region" description="Low complexity" evidence="1">
    <location>
        <begin position="181"/>
        <end position="199"/>
    </location>
</feature>
<comment type="caution">
    <text evidence="3">The sequence shown here is derived from an EMBL/GenBank/DDBJ whole genome shotgun (WGS) entry which is preliminary data.</text>
</comment>
<dbReference type="SUPFAM" id="SSF56219">
    <property type="entry name" value="DNase I-like"/>
    <property type="match status" value="1"/>
</dbReference>
<evidence type="ECO:0000313" key="3">
    <source>
        <dbReference type="EMBL" id="KEZ22569.1"/>
    </source>
</evidence>
<organism evidence="3 4">
    <name type="scientific">Ureaplasma diversum NCTC 246</name>
    <dbReference type="NCBI Taxonomy" id="1188241"/>
    <lineage>
        <taxon>Bacteria</taxon>
        <taxon>Bacillati</taxon>
        <taxon>Mycoplasmatota</taxon>
        <taxon>Mycoplasmoidales</taxon>
        <taxon>Mycoplasmoidaceae</taxon>
        <taxon>Ureaplasma</taxon>
    </lineage>
</organism>
<dbReference type="PROSITE" id="PS51257">
    <property type="entry name" value="PROKAR_LIPOPROTEIN"/>
    <property type="match status" value="1"/>
</dbReference>
<name>A0A084EX77_9BACT</name>
<feature type="signal peptide" evidence="2">
    <location>
        <begin position="1"/>
        <end position="24"/>
    </location>
</feature>
<dbReference type="Proteomes" id="UP000028537">
    <property type="component" value="Unassembled WGS sequence"/>
</dbReference>
<proteinExistence type="predicted"/>
<dbReference type="Gene3D" id="3.60.10.10">
    <property type="entry name" value="Endonuclease/exonuclease/phosphatase"/>
    <property type="match status" value="1"/>
</dbReference>
<dbReference type="NCBIfam" id="NF045851">
    <property type="entry name" value="mem_nucl_MnuA"/>
    <property type="match status" value="1"/>
</dbReference>
<dbReference type="PANTHER" id="PTHR11371">
    <property type="entry name" value="DEOXYRIBONUCLEASE"/>
    <property type="match status" value="1"/>
</dbReference>
<feature type="chain" id="PRO_5001774836" description="Endonuclease/exonuclease/phosphatase domain-containing protein" evidence="2">
    <location>
        <begin position="25"/>
        <end position="594"/>
    </location>
</feature>
<keyword evidence="4" id="KW-1185">Reference proteome</keyword>
<dbReference type="EMBL" id="JFDP01000070">
    <property type="protein sequence ID" value="KEZ22569.1"/>
    <property type="molecule type" value="Genomic_DNA"/>
</dbReference>
<accession>A0A084EX77</accession>